<dbReference type="PROSITE" id="PS51257">
    <property type="entry name" value="PROKAR_LIPOPROTEIN"/>
    <property type="match status" value="1"/>
</dbReference>
<evidence type="ECO:0008006" key="3">
    <source>
        <dbReference type="Google" id="ProtNLM"/>
    </source>
</evidence>
<dbReference type="EMBL" id="MWSK01000001">
    <property type="protein sequence ID" value="OXS80386.1"/>
    <property type="molecule type" value="Genomic_DNA"/>
</dbReference>
<evidence type="ECO:0000313" key="1">
    <source>
        <dbReference type="EMBL" id="OXS80386.1"/>
    </source>
</evidence>
<reference evidence="2" key="1">
    <citation type="submission" date="2017-03" db="EMBL/GenBank/DDBJ databases">
        <title>Bacillus sp. V-88(T) DSM27956, whole genome shotgun sequencing project.</title>
        <authorList>
            <person name="Dastager S.G."/>
            <person name="Neurgaonkar P.S."/>
            <person name="Dharne M.S."/>
        </authorList>
    </citation>
    <scope>NUCLEOTIDE SEQUENCE [LARGE SCALE GENOMIC DNA]</scope>
    <source>
        <strain evidence="2">DSM 25145</strain>
    </source>
</reference>
<comment type="caution">
    <text evidence="1">The sequence shown here is derived from an EMBL/GenBank/DDBJ whole genome shotgun (WGS) entry which is preliminary data.</text>
</comment>
<accession>A0ABX4EDZ0</accession>
<keyword evidence="2" id="KW-1185">Reference proteome</keyword>
<sequence>MGNQNGKPVSCIGVITLISFLHTLFSSCGCLILHEADSTITIQLTEEADRDLMNRPFYWHYKDQLGQRGEPLAVTFFTEDPGRPLKQLEEYITFGSPRFHQLLSYGQKKVPFIKLYERHPSAQNVQLEPWLFIHFHLSYEADGKKEKLVPLALHLISGSYSEDFLESTASLSMEPSIAPYHYILSPLITPASGLNRMKQKVQAELLKENHDWASTAYEKQQFELRMLESFYDPAASTEHYEREKAAIIRRFNPVVRLSIWHGGLFYLARKT</sequence>
<proteinExistence type="predicted"/>
<gene>
    <name evidence="1" type="ORF">B1B05_02595</name>
</gene>
<evidence type="ECO:0000313" key="2">
    <source>
        <dbReference type="Proteomes" id="UP000215545"/>
    </source>
</evidence>
<dbReference type="Pfam" id="PF11079">
    <property type="entry name" value="YqhG"/>
    <property type="match status" value="1"/>
</dbReference>
<name>A0ABX4EDZ0_9BACI</name>
<dbReference type="Proteomes" id="UP000215545">
    <property type="component" value="Unassembled WGS sequence"/>
</dbReference>
<organism evidence="1 2">
    <name type="scientific">Domibacillus enclensis</name>
    <dbReference type="NCBI Taxonomy" id="1017273"/>
    <lineage>
        <taxon>Bacteria</taxon>
        <taxon>Bacillati</taxon>
        <taxon>Bacillota</taxon>
        <taxon>Bacilli</taxon>
        <taxon>Bacillales</taxon>
        <taxon>Bacillaceae</taxon>
        <taxon>Domibacillus</taxon>
    </lineage>
</organism>
<protein>
    <recommendedName>
        <fullName evidence="3">Lipoprotein</fullName>
    </recommendedName>
</protein>
<dbReference type="InterPro" id="IPR024562">
    <property type="entry name" value="YqhG"/>
</dbReference>